<evidence type="ECO:0008006" key="3">
    <source>
        <dbReference type="Google" id="ProtNLM"/>
    </source>
</evidence>
<dbReference type="AlphaFoldDB" id="A0A2P4X316"/>
<accession>A0A2P4X316</accession>
<organism evidence="1 2">
    <name type="scientific">Phytophthora palmivora</name>
    <dbReference type="NCBI Taxonomy" id="4796"/>
    <lineage>
        <taxon>Eukaryota</taxon>
        <taxon>Sar</taxon>
        <taxon>Stramenopiles</taxon>
        <taxon>Oomycota</taxon>
        <taxon>Peronosporomycetes</taxon>
        <taxon>Peronosporales</taxon>
        <taxon>Peronosporaceae</taxon>
        <taxon>Phytophthora</taxon>
    </lineage>
</organism>
<dbReference type="OrthoDB" id="125098at2759"/>
<sequence>MVLVMSTSSVVYPSLKCFAVCIKLGAATSFRYVTVNRENLSKPTRLIGWAYPSLINLLRYHGTTIFVDGTFRCVPPDYKQCVIVMVHDRASGIFVPVYYVLSTSCSGDSLWDMIHFVMKGTDGQLEPAEVVCDFECCSDAISIGCLFHLNQALRDTMKRFQFSQKECSKAMTHGVLDMLTVLEYSLIERGIKWMKREIRQRCDGVGMEYLKAMWRGFWGYFQRTWPDDTRRFHRPRHMEQYDVSVWNMSGLNIELVARTNNPLERFNRVLNSCFPKPRPSMATFVSVIKTFSAEYVQRLTDVPRGRSRRPPRERIQLPVPVDLPDDIVDDSDNEAAVVLEL</sequence>
<evidence type="ECO:0000313" key="2">
    <source>
        <dbReference type="Proteomes" id="UP000237271"/>
    </source>
</evidence>
<evidence type="ECO:0000313" key="1">
    <source>
        <dbReference type="EMBL" id="POM59936.1"/>
    </source>
</evidence>
<dbReference type="Proteomes" id="UP000237271">
    <property type="component" value="Unassembled WGS sequence"/>
</dbReference>
<dbReference type="EMBL" id="NCKW01016979">
    <property type="protein sequence ID" value="POM59936.1"/>
    <property type="molecule type" value="Genomic_DNA"/>
</dbReference>
<proteinExistence type="predicted"/>
<keyword evidence="2" id="KW-1185">Reference proteome</keyword>
<reference evidence="1 2" key="1">
    <citation type="journal article" date="2017" name="Genome Biol. Evol.">
        <title>Phytophthora megakarya and P. palmivora, closely related causal agents of cacao black pod rot, underwent increases in genome sizes and gene numbers by different mechanisms.</title>
        <authorList>
            <person name="Ali S.S."/>
            <person name="Shao J."/>
            <person name="Lary D.J."/>
            <person name="Kronmiller B."/>
            <person name="Shen D."/>
            <person name="Strem M.D."/>
            <person name="Amoako-Attah I."/>
            <person name="Akrofi A.Y."/>
            <person name="Begoude B.A."/>
            <person name="Ten Hoopen G.M."/>
            <person name="Coulibaly K."/>
            <person name="Kebe B.I."/>
            <person name="Melnick R.L."/>
            <person name="Guiltinan M.J."/>
            <person name="Tyler B.M."/>
            <person name="Meinhardt L.W."/>
            <person name="Bailey B.A."/>
        </authorList>
    </citation>
    <scope>NUCLEOTIDE SEQUENCE [LARGE SCALE GENOMIC DNA]</scope>
    <source>
        <strain evidence="2">sbr112.9</strain>
    </source>
</reference>
<comment type="caution">
    <text evidence="1">The sequence shown here is derived from an EMBL/GenBank/DDBJ whole genome shotgun (WGS) entry which is preliminary data.</text>
</comment>
<name>A0A2P4X316_9STRA</name>
<protein>
    <recommendedName>
        <fullName evidence="3">MULE transposase domain-containing protein</fullName>
    </recommendedName>
</protein>
<gene>
    <name evidence="1" type="ORF">PHPALM_31268</name>
</gene>